<reference evidence="2" key="1">
    <citation type="submission" date="2017-06" db="EMBL/GenBank/DDBJ databases">
        <authorList>
            <person name="Rodrigo-Torres L."/>
            <person name="Arahal R.D."/>
            <person name="Lucena T."/>
        </authorList>
    </citation>
    <scope>NUCLEOTIDE SEQUENCE [LARGE SCALE GENOMIC DNA]</scope>
    <source>
        <strain evidence="2">CECT 9192</strain>
    </source>
</reference>
<proteinExistence type="predicted"/>
<dbReference type="RefSeq" id="WP_087852937.1">
    <property type="nucleotide sequence ID" value="NZ_FYAJ01000002.1"/>
</dbReference>
<sequence>MANTTILITTNCINDINLASELTKQQVVVTDIEQIQFQLADNSLVIFKKDAALQHYLNTLLGMNLKRVFRSSDHQLNQLTENSINIDGTLLLLKDDGDWLRLHCDNGILAKL</sequence>
<accession>A0A1Y6MBW7</accession>
<name>A0A1Y6MBW7_9GAMM</name>
<keyword evidence="2" id="KW-1185">Reference proteome</keyword>
<dbReference type="EMBL" id="FYAJ01000002">
    <property type="protein sequence ID" value="SMY34036.1"/>
    <property type="molecule type" value="Genomic_DNA"/>
</dbReference>
<organism evidence="1 2">
    <name type="scientific">Photobacterium andalusiense</name>
    <dbReference type="NCBI Taxonomy" id="2204296"/>
    <lineage>
        <taxon>Bacteria</taxon>
        <taxon>Pseudomonadati</taxon>
        <taxon>Pseudomonadota</taxon>
        <taxon>Gammaproteobacteria</taxon>
        <taxon>Vibrionales</taxon>
        <taxon>Vibrionaceae</taxon>
        <taxon>Photobacterium</taxon>
    </lineage>
</organism>
<evidence type="ECO:0000313" key="2">
    <source>
        <dbReference type="Proteomes" id="UP000195719"/>
    </source>
</evidence>
<gene>
    <name evidence="1" type="ORF">PAND9192_01131</name>
</gene>
<dbReference type="AlphaFoldDB" id="A0A1Y6MBW7"/>
<dbReference type="Proteomes" id="UP000195719">
    <property type="component" value="Unassembled WGS sequence"/>
</dbReference>
<evidence type="ECO:0000313" key="1">
    <source>
        <dbReference type="EMBL" id="SMY34036.1"/>
    </source>
</evidence>
<protein>
    <submittedName>
        <fullName evidence="1">Uncharacterized protein</fullName>
    </submittedName>
</protein>